<feature type="compositionally biased region" description="Acidic residues" evidence="7">
    <location>
        <begin position="441"/>
        <end position="469"/>
    </location>
</feature>
<organism evidence="8 9">
    <name type="scientific">Chlorella sorokiniana</name>
    <name type="common">Freshwater green alga</name>
    <dbReference type="NCBI Taxonomy" id="3076"/>
    <lineage>
        <taxon>Eukaryota</taxon>
        <taxon>Viridiplantae</taxon>
        <taxon>Chlorophyta</taxon>
        <taxon>core chlorophytes</taxon>
        <taxon>Trebouxiophyceae</taxon>
        <taxon>Chlorellales</taxon>
        <taxon>Chlorellaceae</taxon>
        <taxon>Chlorella clade</taxon>
        <taxon>Chlorella</taxon>
    </lineage>
</organism>
<dbReference type="Proteomes" id="UP000239899">
    <property type="component" value="Unassembled WGS sequence"/>
</dbReference>
<dbReference type="GO" id="GO:0030692">
    <property type="term" value="C:Noc4p-Nop14p complex"/>
    <property type="evidence" value="ECO:0007669"/>
    <property type="project" value="TreeGrafter"/>
</dbReference>
<proteinExistence type="inferred from homology"/>
<evidence type="ECO:0000256" key="5">
    <source>
        <dbReference type="ARBA" id="ARBA00023242"/>
    </source>
</evidence>
<dbReference type="OrthoDB" id="441771at2759"/>
<feature type="compositionally biased region" description="Low complexity" evidence="7">
    <location>
        <begin position="531"/>
        <end position="545"/>
    </location>
</feature>
<keyword evidence="4" id="KW-0698">rRNA processing</keyword>
<evidence type="ECO:0000256" key="4">
    <source>
        <dbReference type="ARBA" id="ARBA00022552"/>
    </source>
</evidence>
<accession>A0A2P6TTC6</accession>
<feature type="compositionally biased region" description="Acidic residues" evidence="7">
    <location>
        <begin position="309"/>
        <end position="320"/>
    </location>
</feature>
<feature type="compositionally biased region" description="Basic and acidic residues" evidence="7">
    <location>
        <begin position="200"/>
        <end position="222"/>
    </location>
</feature>
<gene>
    <name evidence="8" type="ORF">C2E21_4381</name>
</gene>
<dbReference type="Pfam" id="PF04147">
    <property type="entry name" value="Nop14"/>
    <property type="match status" value="1"/>
</dbReference>
<comment type="caution">
    <text evidence="8">The sequence shown here is derived from an EMBL/GenBank/DDBJ whole genome shotgun (WGS) entry which is preliminary data.</text>
</comment>
<evidence type="ECO:0000256" key="1">
    <source>
        <dbReference type="ARBA" id="ARBA00004604"/>
    </source>
</evidence>
<dbReference type="PANTHER" id="PTHR23183:SF0">
    <property type="entry name" value="NUCLEOLAR PROTEIN 14"/>
    <property type="match status" value="1"/>
</dbReference>
<dbReference type="AlphaFoldDB" id="A0A2P6TTC6"/>
<evidence type="ECO:0000313" key="8">
    <source>
        <dbReference type="EMBL" id="PRW57304.1"/>
    </source>
</evidence>
<evidence type="ECO:0000256" key="6">
    <source>
        <dbReference type="ARBA" id="ARBA00024695"/>
    </source>
</evidence>
<evidence type="ECO:0000256" key="3">
    <source>
        <dbReference type="ARBA" id="ARBA00022517"/>
    </source>
</evidence>
<feature type="region of interest" description="Disordered" evidence="7">
    <location>
        <begin position="1032"/>
        <end position="1052"/>
    </location>
</feature>
<dbReference type="GO" id="GO:0030490">
    <property type="term" value="P:maturation of SSU-rRNA"/>
    <property type="evidence" value="ECO:0007669"/>
    <property type="project" value="TreeGrafter"/>
</dbReference>
<feature type="region of interest" description="Disordered" evidence="7">
    <location>
        <begin position="1"/>
        <end position="32"/>
    </location>
</feature>
<evidence type="ECO:0000313" key="9">
    <source>
        <dbReference type="Proteomes" id="UP000239899"/>
    </source>
</evidence>
<feature type="compositionally biased region" description="Acidic residues" evidence="7">
    <location>
        <begin position="392"/>
        <end position="405"/>
    </location>
</feature>
<feature type="region of interest" description="Disordered" evidence="7">
    <location>
        <begin position="169"/>
        <end position="232"/>
    </location>
</feature>
<dbReference type="GO" id="GO:0032040">
    <property type="term" value="C:small-subunit processome"/>
    <property type="evidence" value="ECO:0007669"/>
    <property type="project" value="InterPro"/>
</dbReference>
<keyword evidence="5" id="KW-0539">Nucleus</keyword>
<feature type="region of interest" description="Disordered" evidence="7">
    <location>
        <begin position="879"/>
        <end position="908"/>
    </location>
</feature>
<dbReference type="STRING" id="3076.A0A2P6TTC6"/>
<comment type="similarity">
    <text evidence="2">Belongs to the NOP14 family.</text>
</comment>
<evidence type="ECO:0000256" key="7">
    <source>
        <dbReference type="SAM" id="MobiDB-lite"/>
    </source>
</evidence>
<keyword evidence="9" id="KW-1185">Reference proteome</keyword>
<sequence length="1052" mass="113085">MGKGKKRKAPSGVRGGERGAPEPPPNLFERLSNRKRFDILGRKVKGETKQLGKLRSAATEKRKSTLLVEYRQLRKSNAFIDRRFGEDDESLTAEEKALLRFQKQRLKEMAGSKFALPDEDGEGLGGGEQLTHLGRSLDEMDEFGGRGWGSDDEGDARLDEELTRDYHFGGGLFEKKAAAGEGEEGEGEDGEGRPHKKSKKEVMEEIIAKSKAFKAERQRQREEDQDETDALDDQFKALLGDRALLGLMRKKGEKRTHEDQAFDVLTRELVFEAKAKPGERTLTAEELAELERQRLEALETQRRRRQESEEGASEDEDGEEGGAGAGAAALGAGGALPGGGYAARRAKRARAEERGARRLGGGASGDALEDDWATGSDSEGSDGSDEGGSSGSEDEEGSSDEEGLTELERRRRRRAAGDHPLQDAFRKASSKLLKKHRAEAGEDVSSEEEEEEEEEEGGSGSEEEEEEEEAGRQQRRQQTAAAAAAEEEQEEEAAGGSSGSEQEEEVGSGSEEEGSEGSEEEEEAAPRGGDKAAAGAPAAPAAARPALPPGVSADLPYTPPMPDSYEAFAQLAAGRSAADLGELVRRMRVVHAAALNSESRKGLQLLYGILVQHFASLAGGSAEVDAAAGSKLPLQHLDALVPHLVELTPQVPFYAATLARARLQRAQERLAESLRDVVERADAWPPARVLLLLKLFATVFPASDKRHPVLTPAGLLICSCLSNCPLARPQHVGAGLFLASLAVHLHSQAQRFVPEPLTFATQLLQSVLPEGAAPPPAPSHQRALAPEQPRWLAVSAADEGAANLPASEEDILPLPLAQVLGGSGSDAFWRSAAFKTSAAAAAVRLVLRQAELLGGNAALPEILAPALEALRAIVAAASGSSTPQQDGGQPPACKKQRGKQQHQAAAPAAPAALVAPGLAALCRRAIETLEASAAAAQGARRPLFNVHLLKVAEKKQYNPRFEEDFVSGKDYDPDRERAERRKLQRAIRQEERGAARELRRDAAFMAEARDREKAAKQAELFASEKRAKAFLQQQAADMRSGGQGGMWKKKKK</sequence>
<comment type="function">
    <text evidence="6">Involved in nucleolar processing of pre-18S ribosomal RNA. Has a role in the nuclear export of 40S pre-ribosomal subunit to the cytoplasm.</text>
</comment>
<dbReference type="PANTHER" id="PTHR23183">
    <property type="entry name" value="NOP14"/>
    <property type="match status" value="1"/>
</dbReference>
<keyword evidence="3" id="KW-0690">Ribosome biogenesis</keyword>
<comment type="subcellular location">
    <subcellularLocation>
        <location evidence="1">Nucleus</location>
        <location evidence="1">Nucleolus</location>
    </subcellularLocation>
</comment>
<feature type="compositionally biased region" description="Acidic residues" evidence="7">
    <location>
        <begin position="501"/>
        <end position="523"/>
    </location>
</feature>
<feature type="compositionally biased region" description="Gly residues" evidence="7">
    <location>
        <begin position="321"/>
        <end position="341"/>
    </location>
</feature>
<dbReference type="EMBL" id="LHPG02000007">
    <property type="protein sequence ID" value="PRW57304.1"/>
    <property type="molecule type" value="Genomic_DNA"/>
</dbReference>
<feature type="compositionally biased region" description="Acidic residues" evidence="7">
    <location>
        <begin position="223"/>
        <end position="232"/>
    </location>
</feature>
<protein>
    <submittedName>
        <fullName evidence="8">Nucleolar 14</fullName>
    </submittedName>
</protein>
<feature type="compositionally biased region" description="Basic and acidic residues" evidence="7">
    <location>
        <begin position="415"/>
        <end position="426"/>
    </location>
</feature>
<feature type="compositionally biased region" description="Basic residues" evidence="7">
    <location>
        <begin position="428"/>
        <end position="437"/>
    </location>
</feature>
<reference evidence="8 9" key="1">
    <citation type="journal article" date="2018" name="Plant J.">
        <title>Genome sequences of Chlorella sorokiniana UTEX 1602 and Micractinium conductrix SAG 241.80: implications to maltose excretion by a green alga.</title>
        <authorList>
            <person name="Arriola M.B."/>
            <person name="Velmurugan N."/>
            <person name="Zhang Y."/>
            <person name="Plunkett M.H."/>
            <person name="Hondzo H."/>
            <person name="Barney B.M."/>
        </authorList>
    </citation>
    <scope>NUCLEOTIDE SEQUENCE [LARGE SCALE GENOMIC DNA]</scope>
    <source>
        <strain evidence="9">UTEX 1602</strain>
    </source>
</reference>
<evidence type="ECO:0000256" key="2">
    <source>
        <dbReference type="ARBA" id="ARBA00007466"/>
    </source>
</evidence>
<dbReference type="InterPro" id="IPR007276">
    <property type="entry name" value="Nop14"/>
</dbReference>
<feature type="compositionally biased region" description="Basic and acidic residues" evidence="7">
    <location>
        <begin position="169"/>
        <end position="178"/>
    </location>
</feature>
<feature type="region of interest" description="Disordered" evidence="7">
    <location>
        <begin position="296"/>
        <end position="558"/>
    </location>
</feature>
<name>A0A2P6TTC6_CHLSO</name>